<dbReference type="Pfam" id="PF13505">
    <property type="entry name" value="OMP_b-brl"/>
    <property type="match status" value="1"/>
</dbReference>
<evidence type="ECO:0000259" key="4">
    <source>
        <dbReference type="Pfam" id="PF13505"/>
    </source>
</evidence>
<name>A0A2U8DZ50_9BACT</name>
<dbReference type="Gene3D" id="2.40.160.20">
    <property type="match status" value="1"/>
</dbReference>
<evidence type="ECO:0000256" key="3">
    <source>
        <dbReference type="SAM" id="SignalP"/>
    </source>
</evidence>
<dbReference type="OrthoDB" id="6101900at2"/>
<accession>A0A2U8DZ50</accession>
<gene>
    <name evidence="5" type="ORF">CKA38_00290</name>
</gene>
<dbReference type="Proteomes" id="UP000244896">
    <property type="component" value="Chromosome"/>
</dbReference>
<dbReference type="SUPFAM" id="SSF56925">
    <property type="entry name" value="OMPA-like"/>
    <property type="match status" value="1"/>
</dbReference>
<dbReference type="InterPro" id="IPR027385">
    <property type="entry name" value="Beta-barrel_OMP"/>
</dbReference>
<feature type="chain" id="PRO_5016160938" description="Outer membrane protein beta-barrel domain-containing protein" evidence="3">
    <location>
        <begin position="27"/>
        <end position="230"/>
    </location>
</feature>
<reference evidence="5 6" key="1">
    <citation type="journal article" date="2018" name="Syst. Appl. Microbiol.">
        <title>Ereboglobus luteus gen. nov. sp. nov. from cockroach guts, and new insights into the oxygen relationship of the genera Opitutus and Didymococcus (Verrucomicrobia: Opitutaceae).</title>
        <authorList>
            <person name="Tegtmeier D."/>
            <person name="Belitz A."/>
            <person name="Radek R."/>
            <person name="Heimerl T."/>
            <person name="Brune A."/>
        </authorList>
    </citation>
    <scope>NUCLEOTIDE SEQUENCE [LARGE SCALE GENOMIC DNA]</scope>
    <source>
        <strain evidence="5 6">Ho45</strain>
    </source>
</reference>
<dbReference type="EMBL" id="CP023004">
    <property type="protein sequence ID" value="AWI07903.1"/>
    <property type="molecule type" value="Genomic_DNA"/>
</dbReference>
<feature type="signal peptide" evidence="3">
    <location>
        <begin position="1"/>
        <end position="26"/>
    </location>
</feature>
<keyword evidence="6" id="KW-1185">Reference proteome</keyword>
<protein>
    <recommendedName>
        <fullName evidence="4">Outer membrane protein beta-barrel domain-containing protein</fullName>
    </recommendedName>
</protein>
<evidence type="ECO:0000256" key="2">
    <source>
        <dbReference type="SAM" id="MobiDB-lite"/>
    </source>
</evidence>
<evidence type="ECO:0000313" key="6">
    <source>
        <dbReference type="Proteomes" id="UP000244896"/>
    </source>
</evidence>
<dbReference type="RefSeq" id="WP_108823711.1">
    <property type="nucleotide sequence ID" value="NZ_CP023004.1"/>
</dbReference>
<feature type="domain" description="Outer membrane protein beta-barrel" evidence="4">
    <location>
        <begin position="51"/>
        <end position="230"/>
    </location>
</feature>
<dbReference type="InterPro" id="IPR011250">
    <property type="entry name" value="OMP/PagP_B-barrel"/>
</dbReference>
<evidence type="ECO:0000313" key="5">
    <source>
        <dbReference type="EMBL" id="AWI07903.1"/>
    </source>
</evidence>
<sequence length="230" mass="24712">MNPTDMTKTICALFTGLLIASASALAQTTPPTPAQAAGPSHSSKPDSSYAMPKATGPNFYFEVGGTYMKAKTEGQKQDFYGGTIAIGGRLDRISKVQLEIGRLSGDDKHSEPGYSEKNDFTVTTALLSASACIPLGKKEQCELRLTPLAGLYSMKWKVNSSYYGSGNDTDTAFSWGGGAGITYHINTRFYVDAGYRYIRVGSTEYKMLGVKLKLDSMDTHSATVSVGCKF</sequence>
<keyword evidence="1 3" id="KW-0732">Signal</keyword>
<feature type="region of interest" description="Disordered" evidence="2">
    <location>
        <begin position="29"/>
        <end position="49"/>
    </location>
</feature>
<dbReference type="AlphaFoldDB" id="A0A2U8DZ50"/>
<dbReference type="KEGG" id="elut:CKA38_00290"/>
<evidence type="ECO:0000256" key="1">
    <source>
        <dbReference type="ARBA" id="ARBA00022729"/>
    </source>
</evidence>
<proteinExistence type="predicted"/>
<organism evidence="5 6">
    <name type="scientific">Ereboglobus luteus</name>
    <dbReference type="NCBI Taxonomy" id="1796921"/>
    <lineage>
        <taxon>Bacteria</taxon>
        <taxon>Pseudomonadati</taxon>
        <taxon>Verrucomicrobiota</taxon>
        <taxon>Opitutia</taxon>
        <taxon>Opitutales</taxon>
        <taxon>Opitutaceae</taxon>
        <taxon>Ereboglobus</taxon>
    </lineage>
</organism>